<dbReference type="SUPFAM" id="SSF48498">
    <property type="entry name" value="Tetracyclin repressor-like, C-terminal domain"/>
    <property type="match status" value="1"/>
</dbReference>
<name>A0A7C4Q2G0_9CHLR</name>
<dbReference type="InterPro" id="IPR036271">
    <property type="entry name" value="Tet_transcr_reg_TetR-rel_C_sf"/>
</dbReference>
<dbReference type="Pfam" id="PF00440">
    <property type="entry name" value="TetR_N"/>
    <property type="match status" value="1"/>
</dbReference>
<dbReference type="InterPro" id="IPR050624">
    <property type="entry name" value="HTH-type_Tx_Regulator"/>
</dbReference>
<dbReference type="EMBL" id="DSXR01000043">
    <property type="protein sequence ID" value="HGS86690.1"/>
    <property type="molecule type" value="Genomic_DNA"/>
</dbReference>
<keyword evidence="1 2" id="KW-0238">DNA-binding</keyword>
<dbReference type="InterPro" id="IPR009057">
    <property type="entry name" value="Homeodomain-like_sf"/>
</dbReference>
<protein>
    <submittedName>
        <fullName evidence="4">TetR/AcrR family transcriptional regulator</fullName>
    </submittedName>
</protein>
<dbReference type="InterPro" id="IPR039532">
    <property type="entry name" value="TetR_C_Firmicutes"/>
</dbReference>
<evidence type="ECO:0000313" key="4">
    <source>
        <dbReference type="EMBL" id="HGS86690.1"/>
    </source>
</evidence>
<dbReference type="SUPFAM" id="SSF46689">
    <property type="entry name" value="Homeodomain-like"/>
    <property type="match status" value="1"/>
</dbReference>
<evidence type="ECO:0000256" key="2">
    <source>
        <dbReference type="PROSITE-ProRule" id="PRU00335"/>
    </source>
</evidence>
<comment type="caution">
    <text evidence="4">The sequence shown here is derived from an EMBL/GenBank/DDBJ whole genome shotgun (WGS) entry which is preliminary data.</text>
</comment>
<accession>A0A7C4Q2G0</accession>
<organism evidence="4">
    <name type="scientific">Bellilinea caldifistulae</name>
    <dbReference type="NCBI Taxonomy" id="360411"/>
    <lineage>
        <taxon>Bacteria</taxon>
        <taxon>Bacillati</taxon>
        <taxon>Chloroflexota</taxon>
        <taxon>Anaerolineae</taxon>
        <taxon>Anaerolineales</taxon>
        <taxon>Anaerolineaceae</taxon>
        <taxon>Bellilinea</taxon>
    </lineage>
</organism>
<sequence length="209" mass="24063">MNDLPAPRSDRRVSRTRRLLREALTALILEKGYDAVTIEDITRRADLGRTTFYLHYRDKEHLFLESIEQSADELAARISRIAPEVLFGEAGSASGAGLPIELVFEHAAQNADLYRAMLRSEGSIKATSRLRELTARYALEFTRRWFEYRRPSLQPSIPLELMAQFFAASLLGMLIWWLEAAMPYPPQEMARYFRRLVLDGLRNIEGNEN</sequence>
<dbReference type="PROSITE" id="PS50977">
    <property type="entry name" value="HTH_TETR_2"/>
    <property type="match status" value="1"/>
</dbReference>
<dbReference type="GO" id="GO:0003677">
    <property type="term" value="F:DNA binding"/>
    <property type="evidence" value="ECO:0007669"/>
    <property type="project" value="UniProtKB-UniRule"/>
</dbReference>
<dbReference type="PANTHER" id="PTHR43479:SF7">
    <property type="entry name" value="TETR-FAMILY TRANSCRIPTIONAL REGULATOR"/>
    <property type="match status" value="1"/>
</dbReference>
<reference evidence="4" key="1">
    <citation type="journal article" date="2020" name="mSystems">
        <title>Genome- and Community-Level Interaction Insights into Carbon Utilization and Element Cycling Functions of Hydrothermarchaeota in Hydrothermal Sediment.</title>
        <authorList>
            <person name="Zhou Z."/>
            <person name="Liu Y."/>
            <person name="Xu W."/>
            <person name="Pan J."/>
            <person name="Luo Z.H."/>
            <person name="Li M."/>
        </authorList>
    </citation>
    <scope>NUCLEOTIDE SEQUENCE [LARGE SCALE GENOMIC DNA]</scope>
    <source>
        <strain evidence="4">SpSt-556</strain>
    </source>
</reference>
<feature type="DNA-binding region" description="H-T-H motif" evidence="2">
    <location>
        <begin position="37"/>
        <end position="56"/>
    </location>
</feature>
<dbReference type="PANTHER" id="PTHR43479">
    <property type="entry name" value="ACREF/ENVCD OPERON REPRESSOR-RELATED"/>
    <property type="match status" value="1"/>
</dbReference>
<dbReference type="Pfam" id="PF14278">
    <property type="entry name" value="TetR_C_8"/>
    <property type="match status" value="1"/>
</dbReference>
<dbReference type="AlphaFoldDB" id="A0A7C4Q2G0"/>
<feature type="domain" description="HTH tetR-type" evidence="3">
    <location>
        <begin position="14"/>
        <end position="74"/>
    </location>
</feature>
<dbReference type="Gene3D" id="1.10.357.10">
    <property type="entry name" value="Tetracycline Repressor, domain 2"/>
    <property type="match status" value="1"/>
</dbReference>
<evidence type="ECO:0000259" key="3">
    <source>
        <dbReference type="PROSITE" id="PS50977"/>
    </source>
</evidence>
<proteinExistence type="predicted"/>
<dbReference type="InterPro" id="IPR001647">
    <property type="entry name" value="HTH_TetR"/>
</dbReference>
<gene>
    <name evidence="4" type="ORF">ENT17_03635</name>
</gene>
<evidence type="ECO:0000256" key="1">
    <source>
        <dbReference type="ARBA" id="ARBA00023125"/>
    </source>
</evidence>